<gene>
    <name evidence="5" type="primary">rplY</name>
    <name evidence="5" type="synonym">ctc</name>
    <name evidence="9" type="ORF">UC3_03033</name>
</gene>
<comment type="function">
    <text evidence="5">This is one of the proteins that binds to the 5S RNA in the ribosome where it forms part of the central protuberance.</text>
</comment>
<keyword evidence="2 5" id="KW-0694">RNA-binding</keyword>
<dbReference type="Pfam" id="PF01386">
    <property type="entry name" value="Ribosomal_L25p"/>
    <property type="match status" value="1"/>
</dbReference>
<dbReference type="InterPro" id="IPR037121">
    <property type="entry name" value="Ribosomal_bL25_C"/>
</dbReference>
<dbReference type="InterPro" id="IPR029751">
    <property type="entry name" value="Ribosomal_L25_dom"/>
</dbReference>
<keyword evidence="4 5" id="KW-0687">Ribonucleoprotein</keyword>
<dbReference type="InterPro" id="IPR020930">
    <property type="entry name" value="Ribosomal_uL5_bac-type"/>
</dbReference>
<feature type="domain" description="Large ribosomal subunit protein bL25 beta" evidence="8">
    <location>
        <begin position="102"/>
        <end position="182"/>
    </location>
</feature>
<dbReference type="InterPro" id="IPR020057">
    <property type="entry name" value="Ribosomal_bL25_b-dom"/>
</dbReference>
<evidence type="ECO:0000256" key="2">
    <source>
        <dbReference type="ARBA" id="ARBA00022884"/>
    </source>
</evidence>
<dbReference type="Gene3D" id="2.170.120.20">
    <property type="entry name" value="Ribosomal protein L25, beta domain"/>
    <property type="match status" value="1"/>
</dbReference>
<dbReference type="Proteomes" id="UP000013785">
    <property type="component" value="Unassembled WGS sequence"/>
</dbReference>
<organism evidence="9 10">
    <name type="scientific">Enterococcus phoeniculicola ATCC BAA-412</name>
    <dbReference type="NCBI Taxonomy" id="1158610"/>
    <lineage>
        <taxon>Bacteria</taxon>
        <taxon>Bacillati</taxon>
        <taxon>Bacillota</taxon>
        <taxon>Bacilli</taxon>
        <taxon>Lactobacillales</taxon>
        <taxon>Enterococcaceae</taxon>
        <taxon>Enterococcus</taxon>
    </lineage>
</organism>
<evidence type="ECO:0000259" key="8">
    <source>
        <dbReference type="Pfam" id="PF14693"/>
    </source>
</evidence>
<dbReference type="HOGENOM" id="CLU_075939_2_0_9"/>
<evidence type="ECO:0000256" key="5">
    <source>
        <dbReference type="HAMAP-Rule" id="MF_01334"/>
    </source>
</evidence>
<keyword evidence="10" id="KW-1185">Reference proteome</keyword>
<comment type="caution">
    <text evidence="9">The sequence shown here is derived from an EMBL/GenBank/DDBJ whole genome shotgun (WGS) entry which is preliminary data.</text>
</comment>
<dbReference type="OrthoDB" id="9790002at2"/>
<dbReference type="InterPro" id="IPR001021">
    <property type="entry name" value="Ribosomal_bL25_long"/>
</dbReference>
<keyword evidence="3 5" id="KW-0689">Ribosomal protein</keyword>
<dbReference type="SUPFAM" id="SSF50715">
    <property type="entry name" value="Ribosomal protein L25-like"/>
    <property type="match status" value="1"/>
</dbReference>
<evidence type="ECO:0000256" key="6">
    <source>
        <dbReference type="SAM" id="MobiDB-lite"/>
    </source>
</evidence>
<evidence type="ECO:0000256" key="1">
    <source>
        <dbReference type="ARBA" id="ARBA00022730"/>
    </source>
</evidence>
<dbReference type="GO" id="GO:0022625">
    <property type="term" value="C:cytosolic large ribosomal subunit"/>
    <property type="evidence" value="ECO:0007669"/>
    <property type="project" value="TreeGrafter"/>
</dbReference>
<dbReference type="GO" id="GO:0003735">
    <property type="term" value="F:structural constituent of ribosome"/>
    <property type="evidence" value="ECO:0007669"/>
    <property type="project" value="InterPro"/>
</dbReference>
<dbReference type="NCBIfam" id="NF004133">
    <property type="entry name" value="PRK05618.2-4"/>
    <property type="match status" value="1"/>
</dbReference>
<dbReference type="STRING" id="154621.RV11_GL003003"/>
<protein>
    <recommendedName>
        <fullName evidence="5">Large ribosomal subunit protein bL25</fullName>
    </recommendedName>
    <alternativeName>
        <fullName evidence="5">General stress protein CTC</fullName>
    </alternativeName>
</protein>
<dbReference type="InterPro" id="IPR020056">
    <property type="entry name" value="Rbsml_bL25/Gln-tRNA_synth_N"/>
</dbReference>
<dbReference type="PANTHER" id="PTHR33284:SF1">
    <property type="entry name" value="RIBOSOMAL PROTEIN L25_GLN-TRNA SYNTHETASE, ANTI-CODON-BINDING DOMAIN-CONTAINING PROTEIN"/>
    <property type="match status" value="1"/>
</dbReference>
<evidence type="ECO:0000259" key="7">
    <source>
        <dbReference type="Pfam" id="PF01386"/>
    </source>
</evidence>
<proteinExistence type="inferred from homology"/>
<comment type="subunit">
    <text evidence="5">Part of the 50S ribosomal subunit; part of the 5S rRNA/L5/L18/L25 subcomplex. Contacts the 5S rRNA. Binds to the 5S rRNA independently of L5 and L18.</text>
</comment>
<dbReference type="GO" id="GO:0006412">
    <property type="term" value="P:translation"/>
    <property type="evidence" value="ECO:0007669"/>
    <property type="project" value="UniProtKB-UniRule"/>
</dbReference>
<dbReference type="AlphaFoldDB" id="R3WLD0"/>
<dbReference type="CDD" id="cd00495">
    <property type="entry name" value="Ribosomal_L25_TL5_CTC"/>
    <property type="match status" value="1"/>
</dbReference>
<evidence type="ECO:0000256" key="3">
    <source>
        <dbReference type="ARBA" id="ARBA00022980"/>
    </source>
</evidence>
<dbReference type="RefSeq" id="WP_010769667.1">
    <property type="nucleotide sequence ID" value="NZ_ASWE01000001.1"/>
</dbReference>
<evidence type="ECO:0000313" key="9">
    <source>
        <dbReference type="EMBL" id="EOL42680.1"/>
    </source>
</evidence>
<dbReference type="Gene3D" id="2.40.240.10">
    <property type="entry name" value="Ribosomal Protein L25, Chain P"/>
    <property type="match status" value="1"/>
</dbReference>
<dbReference type="GO" id="GO:0008097">
    <property type="term" value="F:5S rRNA binding"/>
    <property type="evidence" value="ECO:0007669"/>
    <property type="project" value="InterPro"/>
</dbReference>
<dbReference type="eggNOG" id="COG1825">
    <property type="taxonomic scope" value="Bacteria"/>
</dbReference>
<dbReference type="Pfam" id="PF14693">
    <property type="entry name" value="Ribosomal_TL5_C"/>
    <property type="match status" value="1"/>
</dbReference>
<comment type="similarity">
    <text evidence="5">Belongs to the bacterial ribosomal protein bL25 family. CTC subfamily.</text>
</comment>
<dbReference type="InterPro" id="IPR011035">
    <property type="entry name" value="Ribosomal_bL25/Gln-tRNA_synth"/>
</dbReference>
<dbReference type="PATRIC" id="fig|1158610.3.peg.3016"/>
<dbReference type="NCBIfam" id="TIGR00731">
    <property type="entry name" value="bL25_bact_ctc"/>
    <property type="match status" value="1"/>
</dbReference>
<evidence type="ECO:0000313" key="10">
    <source>
        <dbReference type="Proteomes" id="UP000013785"/>
    </source>
</evidence>
<dbReference type="HAMAP" id="MF_01334">
    <property type="entry name" value="Ribosomal_bL25_CTC"/>
    <property type="match status" value="1"/>
</dbReference>
<name>R3WLD0_9ENTE</name>
<accession>R3WLD0</accession>
<evidence type="ECO:0000256" key="4">
    <source>
        <dbReference type="ARBA" id="ARBA00023274"/>
    </source>
</evidence>
<feature type="region of interest" description="Disordered" evidence="6">
    <location>
        <begin position="186"/>
        <end position="206"/>
    </location>
</feature>
<feature type="domain" description="Large ribosomal subunit protein bL25 L25" evidence="7">
    <location>
        <begin position="5"/>
        <end position="91"/>
    </location>
</feature>
<dbReference type="EMBL" id="AJAT01000017">
    <property type="protein sequence ID" value="EOL42680.1"/>
    <property type="molecule type" value="Genomic_DNA"/>
</dbReference>
<reference evidence="9 10" key="1">
    <citation type="submission" date="2013-02" db="EMBL/GenBank/DDBJ databases">
        <title>The Genome Sequence of Enterococcus phoeniculicola BAA-412.</title>
        <authorList>
            <consortium name="The Broad Institute Genome Sequencing Platform"/>
            <consortium name="The Broad Institute Genome Sequencing Center for Infectious Disease"/>
            <person name="Earl A.M."/>
            <person name="Gilmore M.S."/>
            <person name="Lebreton F."/>
            <person name="Walker B."/>
            <person name="Young S.K."/>
            <person name="Zeng Q."/>
            <person name="Gargeya S."/>
            <person name="Fitzgerald M."/>
            <person name="Haas B."/>
            <person name="Abouelleil A."/>
            <person name="Alvarado L."/>
            <person name="Arachchi H.M."/>
            <person name="Berlin A.M."/>
            <person name="Chapman S.B."/>
            <person name="Dewar J."/>
            <person name="Goldberg J."/>
            <person name="Griggs A."/>
            <person name="Gujja S."/>
            <person name="Hansen M."/>
            <person name="Howarth C."/>
            <person name="Imamovic A."/>
            <person name="Larimer J."/>
            <person name="McCowan C."/>
            <person name="Murphy C."/>
            <person name="Neiman D."/>
            <person name="Pearson M."/>
            <person name="Priest M."/>
            <person name="Roberts A."/>
            <person name="Saif S."/>
            <person name="Shea T."/>
            <person name="Sisk P."/>
            <person name="Sykes S."/>
            <person name="Wortman J."/>
            <person name="Nusbaum C."/>
            <person name="Birren B."/>
        </authorList>
    </citation>
    <scope>NUCLEOTIDE SEQUENCE [LARGE SCALE GENOMIC DNA]</scope>
    <source>
        <strain evidence="9 10">ATCC BAA-412</strain>
    </source>
</reference>
<dbReference type="PANTHER" id="PTHR33284">
    <property type="entry name" value="RIBOSOMAL PROTEIN L25/GLN-TRNA SYNTHETASE, ANTI-CODON-BINDING DOMAIN-CONTAINING PROTEIN"/>
    <property type="match status" value="1"/>
</dbReference>
<keyword evidence="1 5" id="KW-0699">rRNA-binding</keyword>
<sequence>MSVSLEVSKRAVRPRSLRNKLRHEGKIPAIVYGYQIESTPISVDAKTLTKALRDHGVNAVISLDVEGKKVNTLLVKTQVDTFTKEFTHLEFLSVDMEEVTELDAEIVLIGEAAGVKVGGVLNQNLYSVLVSATPDNIPERVEVDITKLEIGDAVTIADLPKNDKFTIVTDPEEQILAITEPKAASDIEDETVAAGEPEVIGEKEAK</sequence>